<evidence type="ECO:0000256" key="6">
    <source>
        <dbReference type="ARBA" id="ARBA00017394"/>
    </source>
</evidence>
<evidence type="ECO:0000256" key="1">
    <source>
        <dbReference type="ARBA" id="ARBA00001947"/>
    </source>
</evidence>
<evidence type="ECO:0000313" key="19">
    <source>
        <dbReference type="EMBL" id="GBC08774.1"/>
    </source>
</evidence>
<keyword evidence="8" id="KW-0288">FMN</keyword>
<evidence type="ECO:0000256" key="5">
    <source>
        <dbReference type="ARBA" id="ARBA00012105"/>
    </source>
</evidence>
<evidence type="ECO:0000256" key="8">
    <source>
        <dbReference type="ARBA" id="ARBA00022643"/>
    </source>
</evidence>
<dbReference type="GO" id="GO:0005524">
    <property type="term" value="F:ATP binding"/>
    <property type="evidence" value="ECO:0007669"/>
    <property type="project" value="UniProtKB-KW"/>
</dbReference>
<dbReference type="FunFam" id="2.40.30.30:FF:000002">
    <property type="entry name" value="Riboflavin kinase, putative"/>
    <property type="match status" value="1"/>
</dbReference>
<proteinExistence type="inferred from homology"/>
<keyword evidence="13" id="KW-0862">Zinc</keyword>
<keyword evidence="12" id="KW-0418">Kinase</keyword>
<comment type="cofactor">
    <cofactor evidence="1">
        <name>Zn(2+)</name>
        <dbReference type="ChEBI" id="CHEBI:29105"/>
    </cofactor>
</comment>
<keyword evidence="11" id="KW-0547">Nucleotide-binding</keyword>
<evidence type="ECO:0000256" key="2">
    <source>
        <dbReference type="ARBA" id="ARBA00003572"/>
    </source>
</evidence>
<dbReference type="SUPFAM" id="SSF82114">
    <property type="entry name" value="Riboflavin kinase-like"/>
    <property type="match status" value="1"/>
</dbReference>
<dbReference type="Gene3D" id="2.40.30.30">
    <property type="entry name" value="Riboflavin kinase-like"/>
    <property type="match status" value="1"/>
</dbReference>
<comment type="caution">
    <text evidence="19">The sequence shown here is derived from an EMBL/GenBank/DDBJ whole genome shotgun (WGS) entry which is preliminary data.</text>
</comment>
<dbReference type="InterPro" id="IPR023468">
    <property type="entry name" value="Riboflavin_kinase"/>
</dbReference>
<dbReference type="EMBL" id="BEXD01004245">
    <property type="protein sequence ID" value="GBC08774.1"/>
    <property type="molecule type" value="Genomic_DNA"/>
</dbReference>
<dbReference type="GO" id="GO:0005739">
    <property type="term" value="C:mitochondrion"/>
    <property type="evidence" value="ECO:0007669"/>
    <property type="project" value="TreeGrafter"/>
</dbReference>
<keyword evidence="14" id="KW-0067">ATP-binding</keyword>
<keyword evidence="9" id="KW-0808">Transferase</keyword>
<dbReference type="InterPro" id="IPR023465">
    <property type="entry name" value="Riboflavin_kinase_dom_sf"/>
</dbReference>
<dbReference type="Proteomes" id="UP000247702">
    <property type="component" value="Unassembled WGS sequence"/>
</dbReference>
<evidence type="ECO:0000256" key="14">
    <source>
        <dbReference type="ARBA" id="ARBA00022840"/>
    </source>
</evidence>
<evidence type="ECO:0000256" key="10">
    <source>
        <dbReference type="ARBA" id="ARBA00022723"/>
    </source>
</evidence>
<evidence type="ECO:0000256" key="12">
    <source>
        <dbReference type="ARBA" id="ARBA00022777"/>
    </source>
</evidence>
<evidence type="ECO:0000256" key="15">
    <source>
        <dbReference type="ARBA" id="ARBA00029789"/>
    </source>
</evidence>
<keyword evidence="7" id="KW-0285">Flavoprotein</keyword>
<dbReference type="InterPro" id="IPR015865">
    <property type="entry name" value="Riboflavin_kinase_bac/euk"/>
</dbReference>
<sequence>MNYIKTKVFELTHLNCKMAQLDTTRPLIVGPDVPVSPYPIKMKGEVVRGFGRGGKELGIPTANLQEEATEALCKDVETGIYFGWAQVGNDHTVYPMVMSLGWNPYFKNEKRIAEVHIMHTFPEDFYGVELRVVVLGYIRPEQDYSSLDALINDINIDIQVANNSLARPAYTEYKKDQLFGIPG</sequence>
<evidence type="ECO:0000256" key="3">
    <source>
        <dbReference type="ARBA" id="ARBA00005201"/>
    </source>
</evidence>
<evidence type="ECO:0000256" key="7">
    <source>
        <dbReference type="ARBA" id="ARBA00022630"/>
    </source>
</evidence>
<dbReference type="PANTHER" id="PTHR22749:SF6">
    <property type="entry name" value="RIBOFLAVIN KINASE"/>
    <property type="match status" value="1"/>
</dbReference>
<dbReference type="UniPathway" id="UPA00276">
    <property type="reaction ID" value="UER00406"/>
</dbReference>
<dbReference type="EC" id="2.7.1.26" evidence="5"/>
<protein>
    <recommendedName>
        <fullName evidence="6">Riboflavin kinase</fullName>
        <ecNumber evidence="5">2.7.1.26</ecNumber>
    </recommendedName>
    <alternativeName>
        <fullName evidence="17">ATP:riboflavin 5'-phosphotransferase</fullName>
    </alternativeName>
    <alternativeName>
        <fullName evidence="16">Flavin mononucleotide kinase 1</fullName>
    </alternativeName>
    <alternativeName>
        <fullName evidence="15">Flavokinase</fullName>
    </alternativeName>
</protein>
<dbReference type="STRING" id="94130.A0A2Z6S0T3"/>
<evidence type="ECO:0000256" key="13">
    <source>
        <dbReference type="ARBA" id="ARBA00022833"/>
    </source>
</evidence>
<dbReference type="GO" id="GO:0009398">
    <property type="term" value="P:FMN biosynthetic process"/>
    <property type="evidence" value="ECO:0007669"/>
    <property type="project" value="UniProtKB-UniPathway"/>
</dbReference>
<dbReference type="AlphaFoldDB" id="A0A2Z6S0T3"/>
<accession>A0A2Z6S0T3</accession>
<name>A0A2Z6S0T3_9GLOM</name>
<gene>
    <name evidence="19" type="ORF">RclHR1_08370011</name>
</gene>
<comment type="pathway">
    <text evidence="3">Cofactor biosynthesis; FMN biosynthesis; FMN from riboflavin (ATP route): step 1/1.</text>
</comment>
<dbReference type="GO" id="GO:0008531">
    <property type="term" value="F:riboflavin kinase activity"/>
    <property type="evidence" value="ECO:0007669"/>
    <property type="project" value="UniProtKB-EC"/>
</dbReference>
<evidence type="ECO:0000313" key="20">
    <source>
        <dbReference type="Proteomes" id="UP000247702"/>
    </source>
</evidence>
<dbReference type="Pfam" id="PF01687">
    <property type="entry name" value="Flavokinase"/>
    <property type="match status" value="1"/>
</dbReference>
<dbReference type="GO" id="GO:0046872">
    <property type="term" value="F:metal ion binding"/>
    <property type="evidence" value="ECO:0007669"/>
    <property type="project" value="UniProtKB-KW"/>
</dbReference>
<evidence type="ECO:0000259" key="18">
    <source>
        <dbReference type="SMART" id="SM00904"/>
    </source>
</evidence>
<evidence type="ECO:0000256" key="16">
    <source>
        <dbReference type="ARBA" id="ARBA00029960"/>
    </source>
</evidence>
<keyword evidence="10" id="KW-0479">Metal-binding</keyword>
<evidence type="ECO:0000256" key="17">
    <source>
        <dbReference type="ARBA" id="ARBA00077632"/>
    </source>
</evidence>
<organism evidence="19 20">
    <name type="scientific">Rhizophagus clarus</name>
    <dbReference type="NCBI Taxonomy" id="94130"/>
    <lineage>
        <taxon>Eukaryota</taxon>
        <taxon>Fungi</taxon>
        <taxon>Fungi incertae sedis</taxon>
        <taxon>Mucoromycota</taxon>
        <taxon>Glomeromycotina</taxon>
        <taxon>Glomeromycetes</taxon>
        <taxon>Glomerales</taxon>
        <taxon>Glomeraceae</taxon>
        <taxon>Rhizophagus</taxon>
    </lineage>
</organism>
<keyword evidence="20" id="KW-1185">Reference proteome</keyword>
<comment type="similarity">
    <text evidence="4">Belongs to the flavokinase family.</text>
</comment>
<feature type="domain" description="Riboflavin kinase" evidence="18">
    <location>
        <begin position="35"/>
        <end position="166"/>
    </location>
</feature>
<dbReference type="SMART" id="SM00904">
    <property type="entry name" value="Flavokinase"/>
    <property type="match status" value="1"/>
</dbReference>
<comment type="function">
    <text evidence="2">Catalyzes the phosphorylation of riboflavin (vitamin B2) to form flavin mononucleotide (FMN) coenzyme.</text>
</comment>
<reference evidence="19 20" key="1">
    <citation type="submission" date="2017-11" db="EMBL/GenBank/DDBJ databases">
        <title>The genome of Rhizophagus clarus HR1 reveals common genetic basis of auxotrophy among arbuscular mycorrhizal fungi.</title>
        <authorList>
            <person name="Kobayashi Y."/>
        </authorList>
    </citation>
    <scope>NUCLEOTIDE SEQUENCE [LARGE SCALE GENOMIC DNA]</scope>
    <source>
        <strain evidence="19 20">HR1</strain>
    </source>
</reference>
<evidence type="ECO:0000256" key="9">
    <source>
        <dbReference type="ARBA" id="ARBA00022679"/>
    </source>
</evidence>
<dbReference type="GO" id="GO:0009231">
    <property type="term" value="P:riboflavin biosynthetic process"/>
    <property type="evidence" value="ECO:0007669"/>
    <property type="project" value="InterPro"/>
</dbReference>
<dbReference type="PANTHER" id="PTHR22749">
    <property type="entry name" value="RIBOFLAVIN KINASE/FMN ADENYLYLTRANSFERASE"/>
    <property type="match status" value="1"/>
</dbReference>
<evidence type="ECO:0000256" key="11">
    <source>
        <dbReference type="ARBA" id="ARBA00022741"/>
    </source>
</evidence>
<evidence type="ECO:0000256" key="4">
    <source>
        <dbReference type="ARBA" id="ARBA00010108"/>
    </source>
</evidence>